<evidence type="ECO:0000313" key="2">
    <source>
        <dbReference type="EMBL" id="CAD5221130.1"/>
    </source>
</evidence>
<sequence>MRFIQTILILLSSSAAHASRCYLCSNIDVKDVISNIQDTGWRTWLSQAVSDPRIIECTDPFLPEAALRSGAKSQECEAGVCLKMSIKEKLIAQRL</sequence>
<keyword evidence="3" id="KW-1185">Reference proteome</keyword>
<reference evidence="2" key="1">
    <citation type="submission" date="2020-09" db="EMBL/GenBank/DDBJ databases">
        <authorList>
            <person name="Kikuchi T."/>
        </authorList>
    </citation>
    <scope>NUCLEOTIDE SEQUENCE</scope>
    <source>
        <strain evidence="2">Ka4C1</strain>
    </source>
</reference>
<organism evidence="2 3">
    <name type="scientific">Bursaphelenchus xylophilus</name>
    <name type="common">Pinewood nematode worm</name>
    <name type="synonym">Aphelenchoides xylophilus</name>
    <dbReference type="NCBI Taxonomy" id="6326"/>
    <lineage>
        <taxon>Eukaryota</taxon>
        <taxon>Metazoa</taxon>
        <taxon>Ecdysozoa</taxon>
        <taxon>Nematoda</taxon>
        <taxon>Chromadorea</taxon>
        <taxon>Rhabditida</taxon>
        <taxon>Tylenchina</taxon>
        <taxon>Tylenchomorpha</taxon>
        <taxon>Aphelenchoidea</taxon>
        <taxon>Aphelenchoididae</taxon>
        <taxon>Bursaphelenchus</taxon>
    </lineage>
</organism>
<dbReference type="Proteomes" id="UP000659654">
    <property type="component" value="Unassembled WGS sequence"/>
</dbReference>
<dbReference type="EMBL" id="CAJFDI010000003">
    <property type="protein sequence ID" value="CAD5221130.1"/>
    <property type="molecule type" value="Genomic_DNA"/>
</dbReference>
<dbReference type="AlphaFoldDB" id="A0A7I8WJM1"/>
<evidence type="ECO:0000256" key="1">
    <source>
        <dbReference type="SAM" id="SignalP"/>
    </source>
</evidence>
<comment type="caution">
    <text evidence="2">The sequence shown here is derived from an EMBL/GenBank/DDBJ whole genome shotgun (WGS) entry which is preliminary data.</text>
</comment>
<gene>
    <name evidence="2" type="ORF">BXYJ_LOCUS6524</name>
</gene>
<feature type="chain" id="PRO_5036400050" evidence="1">
    <location>
        <begin position="19"/>
        <end position="95"/>
    </location>
</feature>
<dbReference type="EMBL" id="CAJFCV020000003">
    <property type="protein sequence ID" value="CAG9107824.1"/>
    <property type="molecule type" value="Genomic_DNA"/>
</dbReference>
<protein>
    <submittedName>
        <fullName evidence="2">(pine wood nematode) hypothetical protein</fullName>
    </submittedName>
</protein>
<evidence type="ECO:0000313" key="3">
    <source>
        <dbReference type="Proteomes" id="UP000659654"/>
    </source>
</evidence>
<dbReference type="Proteomes" id="UP000582659">
    <property type="component" value="Unassembled WGS sequence"/>
</dbReference>
<name>A0A7I8WJM1_BURXY</name>
<feature type="signal peptide" evidence="1">
    <location>
        <begin position="1"/>
        <end position="18"/>
    </location>
</feature>
<keyword evidence="1" id="KW-0732">Signal</keyword>
<dbReference type="OrthoDB" id="5798680at2759"/>
<accession>A0A7I8WJM1</accession>
<proteinExistence type="predicted"/>